<keyword evidence="4" id="KW-1185">Reference proteome</keyword>
<feature type="domain" description="Integrase catalytic" evidence="2">
    <location>
        <begin position="1"/>
        <end position="83"/>
    </location>
</feature>
<dbReference type="Pfam" id="PF00665">
    <property type="entry name" value="rve"/>
    <property type="match status" value="1"/>
</dbReference>
<reference evidence="3 4" key="1">
    <citation type="submission" date="2024-06" db="EMBL/GenBank/DDBJ databases">
        <title>The draft genome of Grus japonensis, version 3.</title>
        <authorList>
            <person name="Nabeshima K."/>
            <person name="Suzuki S."/>
            <person name="Onuma M."/>
        </authorList>
    </citation>
    <scope>NUCLEOTIDE SEQUENCE [LARGE SCALE GENOMIC DNA]</scope>
    <source>
        <strain evidence="3 4">451A</strain>
    </source>
</reference>
<dbReference type="InterPro" id="IPR036397">
    <property type="entry name" value="RNaseH_sf"/>
</dbReference>
<organism evidence="3 4">
    <name type="scientific">Grus japonensis</name>
    <name type="common">Japanese crane</name>
    <name type="synonym">Red-crowned crane</name>
    <dbReference type="NCBI Taxonomy" id="30415"/>
    <lineage>
        <taxon>Eukaryota</taxon>
        <taxon>Metazoa</taxon>
        <taxon>Chordata</taxon>
        <taxon>Craniata</taxon>
        <taxon>Vertebrata</taxon>
        <taxon>Euteleostomi</taxon>
        <taxon>Archelosauria</taxon>
        <taxon>Archosauria</taxon>
        <taxon>Dinosauria</taxon>
        <taxon>Saurischia</taxon>
        <taxon>Theropoda</taxon>
        <taxon>Coelurosauria</taxon>
        <taxon>Aves</taxon>
        <taxon>Neognathae</taxon>
        <taxon>Neoaves</taxon>
        <taxon>Gruiformes</taxon>
        <taxon>Gruidae</taxon>
        <taxon>Grus</taxon>
    </lineage>
</organism>
<dbReference type="SUPFAM" id="SSF53098">
    <property type="entry name" value="Ribonuclease H-like"/>
    <property type="match status" value="1"/>
</dbReference>
<dbReference type="PROSITE" id="PS50994">
    <property type="entry name" value="INTEGRASE"/>
    <property type="match status" value="1"/>
</dbReference>
<accession>A0ABC9YH70</accession>
<evidence type="ECO:0000259" key="2">
    <source>
        <dbReference type="PROSITE" id="PS50994"/>
    </source>
</evidence>
<dbReference type="AlphaFoldDB" id="A0ABC9YH70"/>
<dbReference type="Gene3D" id="3.30.420.10">
    <property type="entry name" value="Ribonuclease H-like superfamily/Ribonuclease H"/>
    <property type="match status" value="1"/>
</dbReference>
<sequence>MVEATTGWLETYPVPHATAWNTILGLEKQVLWRHGTPERIESDNRTHFRNNLIDTWAKERGIEWVYHIPYHAPASRKIEREIRESPPPERIADVEYASLKSENEVWKASLTFEKEKGEKLGTRVDALMIESQSLKTENRELKMLLASVERREKQLQEKLNLLLNQMPSSVSAKQIRKLIHCADPETWDGDIWYDNDELVEDFDLTAEPVPI</sequence>
<keyword evidence="1" id="KW-0175">Coiled coil</keyword>
<feature type="coiled-coil region" evidence="1">
    <location>
        <begin position="131"/>
        <end position="165"/>
    </location>
</feature>
<proteinExistence type="predicted"/>
<evidence type="ECO:0000256" key="1">
    <source>
        <dbReference type="SAM" id="Coils"/>
    </source>
</evidence>
<comment type="caution">
    <text evidence="3">The sequence shown here is derived from an EMBL/GenBank/DDBJ whole genome shotgun (WGS) entry which is preliminary data.</text>
</comment>
<dbReference type="EMBL" id="BAAFJT010000306">
    <property type="protein sequence ID" value="GAB0209414.1"/>
    <property type="molecule type" value="Genomic_DNA"/>
</dbReference>
<dbReference type="InterPro" id="IPR001584">
    <property type="entry name" value="Integrase_cat-core"/>
</dbReference>
<gene>
    <name evidence="3" type="ORF">GRJ2_003407100</name>
</gene>
<name>A0ABC9YH70_GRUJA</name>
<evidence type="ECO:0000313" key="4">
    <source>
        <dbReference type="Proteomes" id="UP001623348"/>
    </source>
</evidence>
<protein>
    <submittedName>
        <fullName evidence="3">Insertion element IS476 uncharacterized 39.2 kDa protein-like</fullName>
    </submittedName>
</protein>
<dbReference type="InterPro" id="IPR012337">
    <property type="entry name" value="RNaseH-like_sf"/>
</dbReference>
<dbReference type="Proteomes" id="UP001623348">
    <property type="component" value="Unassembled WGS sequence"/>
</dbReference>
<evidence type="ECO:0000313" key="3">
    <source>
        <dbReference type="EMBL" id="GAB0209414.1"/>
    </source>
</evidence>